<keyword evidence="2" id="KW-1185">Reference proteome</keyword>
<sequence length="208" mass="24126">MFFPWCCKPWSAEKAHVDQNTEYVRALPLSSSSSTSFPKAYNFAQDEPPDDLQQAAPSRTLEPVRCMGPTFTPENQEKVRLQMAVRSFVKEAMTGMPVELLEEDSGHVVIATFYLDRTLKRVSLKLPEEHRYYRMQDMIAIFRDKEFTNLVPSLAHLSPRCLAVDFCTERDFRLCFQFQDSDVRDNFYSCLKILRMSLDAGEVEEEEN</sequence>
<dbReference type="EMBL" id="CAXAMN010022795">
    <property type="protein sequence ID" value="CAK9072680.1"/>
    <property type="molecule type" value="Genomic_DNA"/>
</dbReference>
<reference evidence="1 2" key="1">
    <citation type="submission" date="2024-02" db="EMBL/GenBank/DDBJ databases">
        <authorList>
            <person name="Chen Y."/>
            <person name="Shah S."/>
            <person name="Dougan E. K."/>
            <person name="Thang M."/>
            <person name="Chan C."/>
        </authorList>
    </citation>
    <scope>NUCLEOTIDE SEQUENCE [LARGE SCALE GENOMIC DNA]</scope>
</reference>
<protein>
    <submittedName>
        <fullName evidence="1">Uncharacterized protein</fullName>
    </submittedName>
</protein>
<gene>
    <name evidence="1" type="ORF">CCMP2556_LOCUS35759</name>
</gene>
<evidence type="ECO:0000313" key="2">
    <source>
        <dbReference type="Proteomes" id="UP001642484"/>
    </source>
</evidence>
<evidence type="ECO:0000313" key="1">
    <source>
        <dbReference type="EMBL" id="CAK9072680.1"/>
    </source>
</evidence>
<organism evidence="1 2">
    <name type="scientific">Durusdinium trenchii</name>
    <dbReference type="NCBI Taxonomy" id="1381693"/>
    <lineage>
        <taxon>Eukaryota</taxon>
        <taxon>Sar</taxon>
        <taxon>Alveolata</taxon>
        <taxon>Dinophyceae</taxon>
        <taxon>Suessiales</taxon>
        <taxon>Symbiodiniaceae</taxon>
        <taxon>Durusdinium</taxon>
    </lineage>
</organism>
<comment type="caution">
    <text evidence="1">The sequence shown here is derived from an EMBL/GenBank/DDBJ whole genome shotgun (WGS) entry which is preliminary data.</text>
</comment>
<accession>A0ABP0PDA4</accession>
<name>A0ABP0PDA4_9DINO</name>
<dbReference type="Proteomes" id="UP001642484">
    <property type="component" value="Unassembled WGS sequence"/>
</dbReference>
<proteinExistence type="predicted"/>